<dbReference type="HOGENOM" id="CLU_2121842_0_0_1"/>
<evidence type="ECO:0000313" key="2">
    <source>
        <dbReference type="Proteomes" id="UP000054538"/>
    </source>
</evidence>
<organism evidence="1 2">
    <name type="scientific">Paxillus rubicundulus Ve08.2h10</name>
    <dbReference type="NCBI Taxonomy" id="930991"/>
    <lineage>
        <taxon>Eukaryota</taxon>
        <taxon>Fungi</taxon>
        <taxon>Dikarya</taxon>
        <taxon>Basidiomycota</taxon>
        <taxon>Agaricomycotina</taxon>
        <taxon>Agaricomycetes</taxon>
        <taxon>Agaricomycetidae</taxon>
        <taxon>Boletales</taxon>
        <taxon>Paxilineae</taxon>
        <taxon>Paxillaceae</taxon>
        <taxon>Paxillus</taxon>
    </lineage>
</organism>
<dbReference type="AlphaFoldDB" id="A0A0D0DK00"/>
<reference evidence="1 2" key="1">
    <citation type="submission" date="2014-04" db="EMBL/GenBank/DDBJ databases">
        <authorList>
            <consortium name="DOE Joint Genome Institute"/>
            <person name="Kuo A."/>
            <person name="Kohler A."/>
            <person name="Jargeat P."/>
            <person name="Nagy L.G."/>
            <person name="Floudas D."/>
            <person name="Copeland A."/>
            <person name="Barry K.W."/>
            <person name="Cichocki N."/>
            <person name="Veneault-Fourrey C."/>
            <person name="LaButti K."/>
            <person name="Lindquist E.A."/>
            <person name="Lipzen A."/>
            <person name="Lundell T."/>
            <person name="Morin E."/>
            <person name="Murat C."/>
            <person name="Sun H."/>
            <person name="Tunlid A."/>
            <person name="Henrissat B."/>
            <person name="Grigoriev I.V."/>
            <person name="Hibbett D.S."/>
            <person name="Martin F."/>
            <person name="Nordberg H.P."/>
            <person name="Cantor M.N."/>
            <person name="Hua S.X."/>
        </authorList>
    </citation>
    <scope>NUCLEOTIDE SEQUENCE [LARGE SCALE GENOMIC DNA]</scope>
    <source>
        <strain evidence="1 2">Ve08.2h10</strain>
    </source>
</reference>
<accession>A0A0D0DK00</accession>
<evidence type="ECO:0000313" key="1">
    <source>
        <dbReference type="EMBL" id="KIK81989.1"/>
    </source>
</evidence>
<name>A0A0D0DK00_9AGAM</name>
<dbReference type="Proteomes" id="UP000054538">
    <property type="component" value="Unassembled WGS sequence"/>
</dbReference>
<protein>
    <submittedName>
        <fullName evidence="1">Uncharacterized protein</fullName>
    </submittedName>
</protein>
<keyword evidence="2" id="KW-1185">Reference proteome</keyword>
<proteinExistence type="predicted"/>
<dbReference type="InParanoid" id="A0A0D0DK00"/>
<gene>
    <name evidence="1" type="ORF">PAXRUDRAFT_734317</name>
</gene>
<dbReference type="EMBL" id="KN825696">
    <property type="protein sequence ID" value="KIK81989.1"/>
    <property type="molecule type" value="Genomic_DNA"/>
</dbReference>
<reference evidence="2" key="2">
    <citation type="submission" date="2015-01" db="EMBL/GenBank/DDBJ databases">
        <title>Evolutionary Origins and Diversification of the Mycorrhizal Mutualists.</title>
        <authorList>
            <consortium name="DOE Joint Genome Institute"/>
            <consortium name="Mycorrhizal Genomics Consortium"/>
            <person name="Kohler A."/>
            <person name="Kuo A."/>
            <person name="Nagy L.G."/>
            <person name="Floudas D."/>
            <person name="Copeland A."/>
            <person name="Barry K.W."/>
            <person name="Cichocki N."/>
            <person name="Veneault-Fourrey C."/>
            <person name="LaButti K."/>
            <person name="Lindquist E.A."/>
            <person name="Lipzen A."/>
            <person name="Lundell T."/>
            <person name="Morin E."/>
            <person name="Murat C."/>
            <person name="Riley R."/>
            <person name="Ohm R."/>
            <person name="Sun H."/>
            <person name="Tunlid A."/>
            <person name="Henrissat B."/>
            <person name="Grigoriev I.V."/>
            <person name="Hibbett D.S."/>
            <person name="Martin F."/>
        </authorList>
    </citation>
    <scope>NUCLEOTIDE SEQUENCE [LARGE SCALE GENOMIC DNA]</scope>
    <source>
        <strain evidence="2">Ve08.2h10</strain>
    </source>
</reference>
<sequence length="114" mass="13097">MLLTYNKLRVVDNELHTNSKIYTQRRCITSISSTDYSSSPIVTQLSHFTVLQAGSISSPLHPHKQESHIRQRVRLLTGKDKFHSLDLETTEIQLQYEVTVCSLSKRKLCLVILE</sequence>